<protein>
    <submittedName>
        <fullName evidence="4">Transmembrane protein</fullName>
    </submittedName>
</protein>
<reference evidence="2 3" key="1">
    <citation type="submission" date="2018-11" db="EMBL/GenBank/DDBJ databases">
        <authorList>
            <consortium name="Pathogen Informatics"/>
        </authorList>
    </citation>
    <scope>NUCLEOTIDE SEQUENCE [LARGE SCALE GENOMIC DNA]</scope>
</reference>
<accession>A0A3P7TLM3</accession>
<dbReference type="Proteomes" id="UP000050761">
    <property type="component" value="Unassembled WGS sequence"/>
</dbReference>
<dbReference type="OrthoDB" id="5855077at2759"/>
<dbReference type="EMBL" id="UZAH01002791">
    <property type="protein sequence ID" value="VDO23060.1"/>
    <property type="molecule type" value="Genomic_DNA"/>
</dbReference>
<dbReference type="AlphaFoldDB" id="A0A183F7F5"/>
<gene>
    <name evidence="2" type="ORF">HPBE_LOCUS2100</name>
</gene>
<keyword evidence="1" id="KW-0472">Membrane</keyword>
<evidence type="ECO:0000313" key="4">
    <source>
        <dbReference type="WBParaSite" id="HPBE_0000209701-mRNA-1"/>
    </source>
</evidence>
<name>A0A183F7F5_HELPZ</name>
<feature type="transmembrane region" description="Helical" evidence="1">
    <location>
        <begin position="12"/>
        <end position="31"/>
    </location>
</feature>
<feature type="transmembrane region" description="Helical" evidence="1">
    <location>
        <begin position="51"/>
        <end position="70"/>
    </location>
</feature>
<dbReference type="Gene3D" id="1.20.1730.10">
    <property type="entry name" value="Sodium/glucose cotransporter"/>
    <property type="match status" value="1"/>
</dbReference>
<evidence type="ECO:0000313" key="2">
    <source>
        <dbReference type="EMBL" id="VDO23060.1"/>
    </source>
</evidence>
<dbReference type="InterPro" id="IPR038377">
    <property type="entry name" value="Na/Glc_symporter_sf"/>
</dbReference>
<feature type="transmembrane region" description="Helical" evidence="1">
    <location>
        <begin position="143"/>
        <end position="166"/>
    </location>
</feature>
<keyword evidence="1" id="KW-0812">Transmembrane</keyword>
<feature type="transmembrane region" description="Helical" evidence="1">
    <location>
        <begin position="238"/>
        <end position="259"/>
    </location>
</feature>
<evidence type="ECO:0000313" key="3">
    <source>
        <dbReference type="Proteomes" id="UP000050761"/>
    </source>
</evidence>
<reference evidence="4" key="2">
    <citation type="submission" date="2019-09" db="UniProtKB">
        <authorList>
            <consortium name="WormBaseParasite"/>
        </authorList>
    </citation>
    <scope>IDENTIFICATION</scope>
</reference>
<keyword evidence="1" id="KW-1133">Transmembrane helix</keyword>
<keyword evidence="3" id="KW-1185">Reference proteome</keyword>
<accession>A0A183F7F5</accession>
<evidence type="ECO:0000256" key="1">
    <source>
        <dbReference type="SAM" id="Phobius"/>
    </source>
</evidence>
<sequence length="282" mass="31613">MRGPSALGYQLGFSLAVVTVFCSVAGILHYVPSPSLYAYTQLRFLSQNLRLVLSILQTVVTLVCIVLVLLHSSALLVTVSVFSLYLCVALCAFFPLFGIVFSGYASIMTPTLVLNMIFIVLGAGAFLCYGIKDATSFRSIVPFEFSLSDSVISLCVGYVVSLYQLTSSPLFYQAYFPIPTLYKLRLALAFHGVFQLFSSIVIFLTISLFFAFMEKRCSLPYSYETFFQFIKYTVPHPAIAYAVIVSILSVFMFSIQWLYTCITTHIWEEFIKVGSIRSQFTR</sequence>
<organism evidence="3 4">
    <name type="scientific">Heligmosomoides polygyrus</name>
    <name type="common">Parasitic roundworm</name>
    <dbReference type="NCBI Taxonomy" id="6339"/>
    <lineage>
        <taxon>Eukaryota</taxon>
        <taxon>Metazoa</taxon>
        <taxon>Ecdysozoa</taxon>
        <taxon>Nematoda</taxon>
        <taxon>Chromadorea</taxon>
        <taxon>Rhabditida</taxon>
        <taxon>Rhabditina</taxon>
        <taxon>Rhabditomorpha</taxon>
        <taxon>Strongyloidea</taxon>
        <taxon>Heligmosomidae</taxon>
        <taxon>Heligmosomoides</taxon>
    </lineage>
</organism>
<feature type="transmembrane region" description="Helical" evidence="1">
    <location>
        <begin position="82"/>
        <end position="106"/>
    </location>
</feature>
<feature type="transmembrane region" description="Helical" evidence="1">
    <location>
        <begin position="186"/>
        <end position="212"/>
    </location>
</feature>
<dbReference type="WBParaSite" id="HPBE_0000209701-mRNA-1">
    <property type="protein sequence ID" value="HPBE_0000209701-mRNA-1"/>
    <property type="gene ID" value="HPBE_0000209701"/>
</dbReference>
<proteinExistence type="predicted"/>
<feature type="transmembrane region" description="Helical" evidence="1">
    <location>
        <begin position="112"/>
        <end position="131"/>
    </location>
</feature>